<protein>
    <submittedName>
        <fullName evidence="1">Uncharacterized protein</fullName>
    </submittedName>
</protein>
<gene>
    <name evidence="1" type="ORF">CPTMiller_00237</name>
</gene>
<dbReference type="RefSeq" id="YP_009097839.1">
    <property type="nucleotide sequence ID" value="NC_025414.1"/>
</dbReference>
<sequence>MKLFHVVYGGIRNIDVPLLASGTIDTLEGKIGKRFKTTVSEIKTVFVDHPSDMENLINTLDDLLIPFAEEFHYQSGLYLIVTFVLKNVDSRNPEVLDFISKIDSIKGK</sequence>
<name>A0A076YIF5_9CAUD</name>
<dbReference type="GeneID" id="22113709"/>
<evidence type="ECO:0000313" key="1">
    <source>
        <dbReference type="EMBL" id="AIK68173.1"/>
    </source>
</evidence>
<organism evidence="1 2">
    <name type="scientific">Citrobacter phage Miller</name>
    <dbReference type="NCBI Taxonomy" id="1527524"/>
    <lineage>
        <taxon>Viruses</taxon>
        <taxon>Duplodnaviria</taxon>
        <taxon>Heunggongvirae</taxon>
        <taxon>Uroviricota</taxon>
        <taxon>Caudoviricetes</taxon>
        <taxon>Pantevenvirales</taxon>
        <taxon>Straboviridae</taxon>
        <taxon>Pseudotevenvirus</taxon>
        <taxon>Pseudotevenvirus miller</taxon>
    </lineage>
</organism>
<evidence type="ECO:0000313" key="2">
    <source>
        <dbReference type="Proteomes" id="UP000201263"/>
    </source>
</evidence>
<dbReference type="Proteomes" id="UP000201263">
    <property type="component" value="Segment"/>
</dbReference>
<reference evidence="1 2" key="1">
    <citation type="submission" date="2014-07" db="EMBL/GenBank/DDBJ databases">
        <title>Complete Genome of Citrobacter freundii Myophage Miller.</title>
        <authorList>
            <person name="Hwang K."/>
            <person name="Luna A.J."/>
            <person name="Hernandez A.C."/>
            <person name="Everett G.F.K."/>
        </authorList>
    </citation>
    <scope>NUCLEOTIDE SEQUENCE [LARGE SCALE GENOMIC DNA]</scope>
</reference>
<dbReference type="EMBL" id="KM236237">
    <property type="protein sequence ID" value="AIK68173.1"/>
    <property type="molecule type" value="Genomic_DNA"/>
</dbReference>
<dbReference type="KEGG" id="vg:22113709"/>
<proteinExistence type="predicted"/>
<accession>A0A076YIF5</accession>
<keyword evidence="2" id="KW-1185">Reference proteome</keyword>